<dbReference type="STRING" id="93625.A0A409XKJ8"/>
<reference evidence="2 3" key="1">
    <citation type="journal article" date="2018" name="Evol. Lett.">
        <title>Horizontal gene cluster transfer increased hallucinogenic mushroom diversity.</title>
        <authorList>
            <person name="Reynolds H.T."/>
            <person name="Vijayakumar V."/>
            <person name="Gluck-Thaler E."/>
            <person name="Korotkin H.B."/>
            <person name="Matheny P.B."/>
            <person name="Slot J.C."/>
        </authorList>
    </citation>
    <scope>NUCLEOTIDE SEQUENCE [LARGE SCALE GENOMIC DNA]</scope>
    <source>
        <strain evidence="2 3">2631</strain>
    </source>
</reference>
<dbReference type="PROSITE" id="PS50097">
    <property type="entry name" value="BTB"/>
    <property type="match status" value="1"/>
</dbReference>
<comment type="caution">
    <text evidence="2">The sequence shown here is derived from an EMBL/GenBank/DDBJ whole genome shotgun (WGS) entry which is preliminary data.</text>
</comment>
<dbReference type="SUPFAM" id="SSF54695">
    <property type="entry name" value="POZ domain"/>
    <property type="match status" value="1"/>
</dbReference>
<dbReference type="Proteomes" id="UP000283269">
    <property type="component" value="Unassembled WGS sequence"/>
</dbReference>
<name>A0A409XKJ8_PSICY</name>
<evidence type="ECO:0000313" key="3">
    <source>
        <dbReference type="Proteomes" id="UP000283269"/>
    </source>
</evidence>
<dbReference type="InterPro" id="IPR000210">
    <property type="entry name" value="BTB/POZ_dom"/>
</dbReference>
<dbReference type="EMBL" id="NHYD01001402">
    <property type="protein sequence ID" value="PPQ91277.1"/>
    <property type="molecule type" value="Genomic_DNA"/>
</dbReference>
<dbReference type="InterPro" id="IPR011333">
    <property type="entry name" value="SKP1/BTB/POZ_sf"/>
</dbReference>
<dbReference type="Gene3D" id="3.30.710.10">
    <property type="entry name" value="Potassium Channel Kv1.1, Chain A"/>
    <property type="match status" value="1"/>
</dbReference>
<gene>
    <name evidence="2" type="ORF">CVT25_006220</name>
</gene>
<keyword evidence="3" id="KW-1185">Reference proteome</keyword>
<feature type="domain" description="BTB" evidence="1">
    <location>
        <begin position="28"/>
        <end position="103"/>
    </location>
</feature>
<evidence type="ECO:0000313" key="2">
    <source>
        <dbReference type="EMBL" id="PPQ91277.1"/>
    </source>
</evidence>
<protein>
    <recommendedName>
        <fullName evidence="1">BTB domain-containing protein</fullName>
    </recommendedName>
</protein>
<organism evidence="2 3">
    <name type="scientific">Psilocybe cyanescens</name>
    <dbReference type="NCBI Taxonomy" id="93625"/>
    <lineage>
        <taxon>Eukaryota</taxon>
        <taxon>Fungi</taxon>
        <taxon>Dikarya</taxon>
        <taxon>Basidiomycota</taxon>
        <taxon>Agaricomycotina</taxon>
        <taxon>Agaricomycetes</taxon>
        <taxon>Agaricomycetidae</taxon>
        <taxon>Agaricales</taxon>
        <taxon>Agaricineae</taxon>
        <taxon>Strophariaceae</taxon>
        <taxon>Psilocybe</taxon>
    </lineage>
</organism>
<sequence>MDGSCLTRPKSGTDTIIVRHPDFYFSDGSVVIIVEKTAFRIHQSVLARHSEVFKGMWDVPQPQKTDTYDGCPSVVLQDSVNDFVDVMRVLYDAFHFDKIRPDTSLSHLITFISGILRISTKYNMQQLRNKCITIIQDKFPSSLRRCDDVLTRSIQYVPSEIVRIIPLARETTIPKVLPWAFYLCAHISVDEILSNTVLSWKDKSLCLAGKEPNTGMHHRMPGARNGASATQVERYRINPHPLEEYTDWRSLMICIKCQAMVEAQHREGREKVWQKLPSLFHLGTWEDINKDQSC</sequence>
<dbReference type="SMART" id="SM00225">
    <property type="entry name" value="BTB"/>
    <property type="match status" value="1"/>
</dbReference>
<accession>A0A409XKJ8</accession>
<dbReference type="OrthoDB" id="3218112at2759"/>
<dbReference type="Pfam" id="PF00651">
    <property type="entry name" value="BTB"/>
    <property type="match status" value="1"/>
</dbReference>
<dbReference type="InParanoid" id="A0A409XKJ8"/>
<evidence type="ECO:0000259" key="1">
    <source>
        <dbReference type="PROSITE" id="PS50097"/>
    </source>
</evidence>
<proteinExistence type="predicted"/>
<dbReference type="AlphaFoldDB" id="A0A409XKJ8"/>